<evidence type="ECO:0008006" key="9">
    <source>
        <dbReference type="Google" id="ProtNLM"/>
    </source>
</evidence>
<proteinExistence type="predicted"/>
<evidence type="ECO:0000259" key="7">
    <source>
        <dbReference type="PROSITE" id="PS51379"/>
    </source>
</evidence>
<gene>
    <name evidence="8" type="ORF">N47_J03080</name>
</gene>
<name>E1YFI3_9BACT</name>
<protein>
    <recommendedName>
        <fullName evidence="9">Ferredoxin</fullName>
    </recommendedName>
</protein>
<evidence type="ECO:0000259" key="6">
    <source>
        <dbReference type="PROSITE" id="PS51085"/>
    </source>
</evidence>
<dbReference type="GO" id="GO:0042773">
    <property type="term" value="P:ATP synthesis coupled electron transport"/>
    <property type="evidence" value="ECO:0007669"/>
    <property type="project" value="InterPro"/>
</dbReference>
<dbReference type="GO" id="GO:0051539">
    <property type="term" value="F:4 iron, 4 sulfur cluster binding"/>
    <property type="evidence" value="ECO:0007669"/>
    <property type="project" value="UniProtKB-KW"/>
</dbReference>
<reference evidence="8" key="1">
    <citation type="journal article" date="2011" name="Environ. Microbiol.">
        <title>Genomic insights into the metabolic potential of the polycyclic aromatic hydrocarbon degrading sulfate-reducing Deltaproteobacterium N47.</title>
        <authorList>
            <person name="Bergmann F."/>
            <person name="Selesi D."/>
            <person name="Weinmaier T."/>
            <person name="Tischler P."/>
            <person name="Rattei T."/>
            <person name="Meckenstock R.U."/>
        </authorList>
    </citation>
    <scope>NUCLEOTIDE SEQUENCE</scope>
</reference>
<dbReference type="EMBL" id="FR695872">
    <property type="protein sequence ID" value="CBX29327.1"/>
    <property type="molecule type" value="Genomic_DNA"/>
</dbReference>
<dbReference type="FunFam" id="3.30.70.20:FF:000035">
    <property type="entry name" value="Iron hydrogenase 1"/>
    <property type="match status" value="1"/>
</dbReference>
<dbReference type="GO" id="GO:0016020">
    <property type="term" value="C:membrane"/>
    <property type="evidence" value="ECO:0007669"/>
    <property type="project" value="InterPro"/>
</dbReference>
<evidence type="ECO:0000256" key="4">
    <source>
        <dbReference type="ARBA" id="ARBA00023004"/>
    </source>
</evidence>
<keyword evidence="3" id="KW-0677">Repeat</keyword>
<dbReference type="Pfam" id="PF12838">
    <property type="entry name" value="Fer4_7"/>
    <property type="match status" value="1"/>
</dbReference>
<dbReference type="InterPro" id="IPR000283">
    <property type="entry name" value="NADH_UbQ_OxRdtase_75kDa_su_CS"/>
</dbReference>
<dbReference type="AlphaFoldDB" id="E1YFI3"/>
<dbReference type="PROSITE" id="PS00198">
    <property type="entry name" value="4FE4S_FER_1"/>
    <property type="match status" value="1"/>
</dbReference>
<feature type="domain" description="2Fe-2S ferredoxin-type" evidence="6">
    <location>
        <begin position="2"/>
        <end position="78"/>
    </location>
</feature>
<dbReference type="PROSITE" id="PS51085">
    <property type="entry name" value="2FE2S_FER_2"/>
    <property type="match status" value="1"/>
</dbReference>
<keyword evidence="1" id="KW-0004">4Fe-4S</keyword>
<dbReference type="InterPro" id="IPR001041">
    <property type="entry name" value="2Fe-2S_ferredoxin-type"/>
</dbReference>
<dbReference type="SUPFAM" id="SSF54292">
    <property type="entry name" value="2Fe-2S ferredoxin-like"/>
    <property type="match status" value="1"/>
</dbReference>
<dbReference type="Gene3D" id="3.10.20.740">
    <property type="match status" value="1"/>
</dbReference>
<dbReference type="PROSITE" id="PS00641">
    <property type="entry name" value="COMPLEX1_75K_1"/>
    <property type="match status" value="1"/>
</dbReference>
<dbReference type="InterPro" id="IPR017900">
    <property type="entry name" value="4Fe4S_Fe_S_CS"/>
</dbReference>
<evidence type="ECO:0000256" key="1">
    <source>
        <dbReference type="ARBA" id="ARBA00022485"/>
    </source>
</evidence>
<dbReference type="GO" id="GO:0008137">
    <property type="term" value="F:NADH dehydrogenase (ubiquinone) activity"/>
    <property type="evidence" value="ECO:0007669"/>
    <property type="project" value="InterPro"/>
</dbReference>
<keyword evidence="2" id="KW-0479">Metal-binding</keyword>
<evidence type="ECO:0000256" key="2">
    <source>
        <dbReference type="ARBA" id="ARBA00022723"/>
    </source>
</evidence>
<dbReference type="PANTHER" id="PTHR24960">
    <property type="entry name" value="PHOTOSYSTEM I IRON-SULFUR CENTER-RELATED"/>
    <property type="match status" value="1"/>
</dbReference>
<evidence type="ECO:0000313" key="8">
    <source>
        <dbReference type="EMBL" id="CBX29327.1"/>
    </source>
</evidence>
<dbReference type="PANTHER" id="PTHR24960:SF84">
    <property type="entry name" value="HYDROGENASE SUBUNIT"/>
    <property type="match status" value="1"/>
</dbReference>
<dbReference type="CDD" id="cd00207">
    <property type="entry name" value="fer2"/>
    <property type="match status" value="1"/>
</dbReference>
<dbReference type="Gene3D" id="3.30.70.20">
    <property type="match status" value="1"/>
</dbReference>
<dbReference type="InterPro" id="IPR017896">
    <property type="entry name" value="4Fe4S_Fe-S-bd"/>
</dbReference>
<dbReference type="GO" id="GO:0046872">
    <property type="term" value="F:metal ion binding"/>
    <property type="evidence" value="ECO:0007669"/>
    <property type="project" value="UniProtKB-KW"/>
</dbReference>
<dbReference type="InterPro" id="IPR050157">
    <property type="entry name" value="PSI_iron-sulfur_center"/>
</dbReference>
<dbReference type="Pfam" id="PF13510">
    <property type="entry name" value="Fer2_4"/>
    <property type="match status" value="1"/>
</dbReference>
<evidence type="ECO:0000256" key="3">
    <source>
        <dbReference type="ARBA" id="ARBA00022737"/>
    </source>
</evidence>
<dbReference type="InterPro" id="IPR036010">
    <property type="entry name" value="2Fe-2S_ferredoxin-like_sf"/>
</dbReference>
<sequence>MDKVTLTIDDKQVVTDKESNILVAALENGIYIPHLCYYSGLEPPGICRLCVVDVNGDIVFSCRSKVKEGMVVKTRSPVVDKIREVNFEIIMANNHMSCKGCAATGFCEVQKIMAFCKTDKKRVRRLRPPEKQFPIDESNPYFDYDANKCVLCEVCVGTCNKIQKALNFVGRGWKTKVEFHGDTSICENCGDCVARCPVGALVPKGKAQIRKSA</sequence>
<feature type="domain" description="4Fe-4S ferredoxin-type" evidence="7">
    <location>
        <begin position="177"/>
        <end position="206"/>
    </location>
</feature>
<dbReference type="PROSITE" id="PS51379">
    <property type="entry name" value="4FE4S_FER_2"/>
    <property type="match status" value="2"/>
</dbReference>
<accession>E1YFI3</accession>
<organism evidence="8">
    <name type="scientific">uncultured Desulfobacterium sp</name>
    <dbReference type="NCBI Taxonomy" id="201089"/>
    <lineage>
        <taxon>Bacteria</taxon>
        <taxon>Pseudomonadati</taxon>
        <taxon>Thermodesulfobacteriota</taxon>
        <taxon>Desulfobacteria</taxon>
        <taxon>Desulfobacterales</taxon>
        <taxon>Desulfobacteriaceae</taxon>
        <taxon>Desulfobacterium</taxon>
        <taxon>environmental samples</taxon>
    </lineage>
</organism>
<keyword evidence="4" id="KW-0408">Iron</keyword>
<dbReference type="SUPFAM" id="SSF54862">
    <property type="entry name" value="4Fe-4S ferredoxins"/>
    <property type="match status" value="1"/>
</dbReference>
<evidence type="ECO:0000256" key="5">
    <source>
        <dbReference type="ARBA" id="ARBA00023014"/>
    </source>
</evidence>
<feature type="domain" description="4Fe-4S ferredoxin-type" evidence="7">
    <location>
        <begin position="140"/>
        <end position="171"/>
    </location>
</feature>
<keyword evidence="5" id="KW-0411">Iron-sulfur</keyword>